<evidence type="ECO:0000256" key="1">
    <source>
        <dbReference type="SAM" id="Phobius"/>
    </source>
</evidence>
<keyword evidence="1" id="KW-0472">Membrane</keyword>
<dbReference type="AlphaFoldDB" id="A0A8H3H9A3"/>
<keyword evidence="1" id="KW-1133">Transmembrane helix</keyword>
<organism evidence="2 3">
    <name type="scientific">Rhizoctonia solani</name>
    <dbReference type="NCBI Taxonomy" id="456999"/>
    <lineage>
        <taxon>Eukaryota</taxon>
        <taxon>Fungi</taxon>
        <taxon>Dikarya</taxon>
        <taxon>Basidiomycota</taxon>
        <taxon>Agaricomycotina</taxon>
        <taxon>Agaricomycetes</taxon>
        <taxon>Cantharellales</taxon>
        <taxon>Ceratobasidiaceae</taxon>
        <taxon>Rhizoctonia</taxon>
    </lineage>
</organism>
<evidence type="ECO:0000313" key="3">
    <source>
        <dbReference type="Proteomes" id="UP000663850"/>
    </source>
</evidence>
<accession>A0A8H3H9A3</accession>
<evidence type="ECO:0000313" key="2">
    <source>
        <dbReference type="EMBL" id="CAE6488934.1"/>
    </source>
</evidence>
<protein>
    <recommendedName>
        <fullName evidence="4">Transmembrane protein</fullName>
    </recommendedName>
</protein>
<feature type="non-terminal residue" evidence="2">
    <location>
        <position position="1"/>
    </location>
</feature>
<feature type="transmembrane region" description="Helical" evidence="1">
    <location>
        <begin position="444"/>
        <end position="471"/>
    </location>
</feature>
<evidence type="ECO:0008006" key="4">
    <source>
        <dbReference type="Google" id="ProtNLM"/>
    </source>
</evidence>
<feature type="transmembrane region" description="Helical" evidence="1">
    <location>
        <begin position="72"/>
        <end position="94"/>
    </location>
</feature>
<gene>
    <name evidence="2" type="ORF">RDB_LOCUS82523</name>
</gene>
<dbReference type="Proteomes" id="UP000663850">
    <property type="component" value="Unassembled WGS sequence"/>
</dbReference>
<name>A0A8H3H9A3_9AGAM</name>
<dbReference type="EMBL" id="CAJMWZ010004373">
    <property type="protein sequence ID" value="CAE6488934.1"/>
    <property type="molecule type" value="Genomic_DNA"/>
</dbReference>
<keyword evidence="1" id="KW-0812">Transmembrane</keyword>
<reference evidence="2" key="1">
    <citation type="submission" date="2021-01" db="EMBL/GenBank/DDBJ databases">
        <authorList>
            <person name="Kaushik A."/>
        </authorList>
    </citation>
    <scope>NUCLEOTIDE SEQUENCE</scope>
    <source>
        <strain evidence="2">Type strain: AG8-Rh-89/</strain>
    </source>
</reference>
<comment type="caution">
    <text evidence="2">The sequence shown here is derived from an EMBL/GenBank/DDBJ whole genome shotgun (WGS) entry which is preliminary data.</text>
</comment>
<proteinExistence type="predicted"/>
<sequence>MVPWSSASWPGTRIWRTPQMLSGFVGVARVPWVYLANTSSRYLWEIRRAWLIMPPKRALKDEFGHPYPNGHIWLYFTIVLFLLALPALIVFNIITQGSELVPSLQPAFHPDSKNLKAWWGASYLSERLRPALPQCDPHALGRGDTFRLSASMFDYTVMSTWNTTKRGPTDKVQEQEGVEYHGESFAHCYVNTARYDYSLSDQTHSVAIGVLCPGYEGYPVAISMQTTMTFSWDLTKDFIGQYYGPGLDLLDLTETSDYRKSVLAVLEVISTDALAILHKPHLPVHPLSMRAYFAGLNATAQLPDRITTSTLTYVNGTQPDAVPAEAFIYTNSIFNLVYVAVDAVNLDLGNPEPPNMFRNASRLREVVFDNLAPPTINSSDWAEGGSRSLYYGRIVPPYRTWAEMLRNGQPTNITLGNPVGLPSESVMVTSYLCPIYRNKPLKSLLSSVFIGSATMISSTWSAWLLLVAFLAKGQLEPRE</sequence>